<evidence type="ECO:0000313" key="6">
    <source>
        <dbReference type="Proteomes" id="UP001054252"/>
    </source>
</evidence>
<dbReference type="InterPro" id="IPR054080">
    <property type="entry name" value="TPR1-like_2nd"/>
</dbReference>
<feature type="repeat" description="WD" evidence="3">
    <location>
        <begin position="432"/>
        <end position="464"/>
    </location>
</feature>
<sequence>MFSVSQENDLAKLSSSDSIRVNVQLSVRIDTPSTRVELHNDLKVLLKLNPKLQHKLVFPRLEKSGLLSLIKLICRNPESKTRSVKEELIYLILQFLEEEKFNETAHLLEQESKIFNLDYFKQHVINGEWDKAYKYLSAFTNMDNDECLMNIFLEMQKQKDLEVLDRTNFLQDLENIVEKNATCRDKLKFPNMDKSRLLTIIKQSMEWWVPRYAHVRPRNETISLESIPKVSNLFHVESPIISEYHDQVVPLDQSGYESRELTCSATDKSTICELTEINEPSECYTLVLPDDSLAERVARLIYSYSGDSIVALTDDATHKLRMWPNYQHSSGKANENAQSWVYQLSNGLTMNNEIGKLPCNPCLALNGPYLLSASGGKISVFNLDTFEKLTTFAETTSSTYFIFLNQSTLAFGFHDSSILIHCFVTKMNIAKLEGHQRQITCLAFSQELNVLVSSGADALLCVWNANGWHKQSSKFLRSLCTGQLPDPPVVKYIQFHQDQIHLLVVNERQIDIYEAPLLDHQIQWIIRDSDAPITSATYSCNGESIYVCCRAGCIKVLVSTTLQVKYRINLSISAQTTACVQVYPLVIAAHPTHPNQIAVGLSNGRVYVLEPQHSGGWRATLLEDDQGLKHQQH</sequence>
<dbReference type="PANTHER" id="PTHR44083:SF17">
    <property type="entry name" value="TRANSDUCIN FAMILY PROTEIN _ WD-40 REPEAT FAMILY PROTEIN"/>
    <property type="match status" value="1"/>
</dbReference>
<dbReference type="SMART" id="SM00667">
    <property type="entry name" value="LisH"/>
    <property type="match status" value="1"/>
</dbReference>
<name>A0AAV5HNS6_9ROSI</name>
<dbReference type="InterPro" id="IPR001680">
    <property type="entry name" value="WD40_rpt"/>
</dbReference>
<dbReference type="InterPro" id="IPR006594">
    <property type="entry name" value="LisH"/>
</dbReference>
<dbReference type="SMART" id="SM00668">
    <property type="entry name" value="CTLH"/>
    <property type="match status" value="1"/>
</dbReference>
<dbReference type="InterPro" id="IPR036322">
    <property type="entry name" value="WD40_repeat_dom_sf"/>
</dbReference>
<protein>
    <recommendedName>
        <fullName evidence="4">CTLH domain-containing protein</fullName>
    </recommendedName>
</protein>
<dbReference type="PROSITE" id="PS50082">
    <property type="entry name" value="WD_REPEATS_2"/>
    <property type="match status" value="1"/>
</dbReference>
<comment type="caution">
    <text evidence="5">The sequence shown here is derived from an EMBL/GenBank/DDBJ whole genome shotgun (WGS) entry which is preliminary data.</text>
</comment>
<gene>
    <name evidence="5" type="ORF">SLEP1_g1709</name>
</gene>
<dbReference type="Pfam" id="PF00400">
    <property type="entry name" value="WD40"/>
    <property type="match status" value="1"/>
</dbReference>
<dbReference type="Pfam" id="PF17814">
    <property type="entry name" value="LisH_TPL"/>
    <property type="match status" value="1"/>
</dbReference>
<evidence type="ECO:0000256" key="3">
    <source>
        <dbReference type="PROSITE-ProRule" id="PRU00221"/>
    </source>
</evidence>
<dbReference type="SUPFAM" id="SSF50978">
    <property type="entry name" value="WD40 repeat-like"/>
    <property type="match status" value="1"/>
</dbReference>
<dbReference type="InterPro" id="IPR054532">
    <property type="entry name" value="TPL_SMU1_LisH-like"/>
</dbReference>
<dbReference type="GO" id="GO:0006355">
    <property type="term" value="P:regulation of DNA-templated transcription"/>
    <property type="evidence" value="ECO:0007669"/>
    <property type="project" value="InterPro"/>
</dbReference>
<dbReference type="InterPro" id="IPR027728">
    <property type="entry name" value="Topless_fam"/>
</dbReference>
<organism evidence="5 6">
    <name type="scientific">Rubroshorea leprosula</name>
    <dbReference type="NCBI Taxonomy" id="152421"/>
    <lineage>
        <taxon>Eukaryota</taxon>
        <taxon>Viridiplantae</taxon>
        <taxon>Streptophyta</taxon>
        <taxon>Embryophyta</taxon>
        <taxon>Tracheophyta</taxon>
        <taxon>Spermatophyta</taxon>
        <taxon>Magnoliopsida</taxon>
        <taxon>eudicotyledons</taxon>
        <taxon>Gunneridae</taxon>
        <taxon>Pentapetalae</taxon>
        <taxon>rosids</taxon>
        <taxon>malvids</taxon>
        <taxon>Malvales</taxon>
        <taxon>Dipterocarpaceae</taxon>
        <taxon>Rubroshorea</taxon>
    </lineage>
</organism>
<dbReference type="Pfam" id="PF21889">
    <property type="entry name" value="TPR1-like_2nd"/>
    <property type="match status" value="1"/>
</dbReference>
<dbReference type="Gene3D" id="2.130.10.10">
    <property type="entry name" value="YVTN repeat-like/Quinoprotein amine dehydrogenase"/>
    <property type="match status" value="1"/>
</dbReference>
<dbReference type="AlphaFoldDB" id="A0AAV5HNS6"/>
<evidence type="ECO:0000256" key="2">
    <source>
        <dbReference type="ARBA" id="ARBA00022737"/>
    </source>
</evidence>
<dbReference type="PROSITE" id="PS50897">
    <property type="entry name" value="CTLH"/>
    <property type="match status" value="1"/>
</dbReference>
<dbReference type="InterPro" id="IPR015943">
    <property type="entry name" value="WD40/YVTN_repeat-like_dom_sf"/>
</dbReference>
<accession>A0AAV5HNS6</accession>
<reference evidence="5 6" key="1">
    <citation type="journal article" date="2021" name="Commun. Biol.">
        <title>The genome of Shorea leprosula (Dipterocarpaceae) highlights the ecological relevance of drought in aseasonal tropical rainforests.</title>
        <authorList>
            <person name="Ng K.K.S."/>
            <person name="Kobayashi M.J."/>
            <person name="Fawcett J.A."/>
            <person name="Hatakeyama M."/>
            <person name="Paape T."/>
            <person name="Ng C.H."/>
            <person name="Ang C.C."/>
            <person name="Tnah L.H."/>
            <person name="Lee C.T."/>
            <person name="Nishiyama T."/>
            <person name="Sese J."/>
            <person name="O'Brien M.J."/>
            <person name="Copetti D."/>
            <person name="Mohd Noor M.I."/>
            <person name="Ong R.C."/>
            <person name="Putra M."/>
            <person name="Sireger I.Z."/>
            <person name="Indrioko S."/>
            <person name="Kosugi Y."/>
            <person name="Izuno A."/>
            <person name="Isagi Y."/>
            <person name="Lee S.L."/>
            <person name="Shimizu K.K."/>
        </authorList>
    </citation>
    <scope>NUCLEOTIDE SEQUENCE [LARGE SCALE GENOMIC DNA]</scope>
    <source>
        <strain evidence="5">214</strain>
    </source>
</reference>
<keyword evidence="1 3" id="KW-0853">WD repeat</keyword>
<dbReference type="SMART" id="SM00320">
    <property type="entry name" value="WD40"/>
    <property type="match status" value="3"/>
</dbReference>
<dbReference type="InterPro" id="IPR006595">
    <property type="entry name" value="CTLH_C"/>
</dbReference>
<evidence type="ECO:0000256" key="1">
    <source>
        <dbReference type="ARBA" id="ARBA00022574"/>
    </source>
</evidence>
<keyword evidence="6" id="KW-1185">Reference proteome</keyword>
<keyword evidence="2" id="KW-0677">Repeat</keyword>
<dbReference type="PROSITE" id="PS50896">
    <property type="entry name" value="LISH"/>
    <property type="match status" value="1"/>
</dbReference>
<evidence type="ECO:0000259" key="4">
    <source>
        <dbReference type="PROSITE" id="PS50897"/>
    </source>
</evidence>
<dbReference type="Proteomes" id="UP001054252">
    <property type="component" value="Unassembled WGS sequence"/>
</dbReference>
<feature type="domain" description="CTLH" evidence="4">
    <location>
        <begin position="113"/>
        <end position="171"/>
    </location>
</feature>
<dbReference type="PROSITE" id="PS50294">
    <property type="entry name" value="WD_REPEATS_REGION"/>
    <property type="match status" value="1"/>
</dbReference>
<dbReference type="EMBL" id="BPVZ01000002">
    <property type="protein sequence ID" value="GKU87284.1"/>
    <property type="molecule type" value="Genomic_DNA"/>
</dbReference>
<proteinExistence type="predicted"/>
<evidence type="ECO:0000313" key="5">
    <source>
        <dbReference type="EMBL" id="GKU87284.1"/>
    </source>
</evidence>
<dbReference type="PANTHER" id="PTHR44083">
    <property type="entry name" value="TOPLESS-RELATED PROTEIN 1-RELATED"/>
    <property type="match status" value="1"/>
</dbReference>